<feature type="coiled-coil region" evidence="8">
    <location>
        <begin position="508"/>
        <end position="546"/>
    </location>
</feature>
<dbReference type="FunFam" id="1.10.287.3700:FF:000001">
    <property type="entry name" value="PAN2-PAN3 deadenylation complex subunit PAN3"/>
    <property type="match status" value="1"/>
</dbReference>
<evidence type="ECO:0000256" key="3">
    <source>
        <dbReference type="ARBA" id="ARBA00022664"/>
    </source>
</evidence>
<comment type="domain">
    <text evidence="8">Contains a pseudokinase domain. The protein kinase domain is predicted to be catalytically inactive because some of the residues important for catalytic activity are substituted and it lacks the equivalent of the binding site for a peptide substrate. However, it has retained an ATP-binding site and ATP-binding is required for mRNA degradation, stimulating the activity of the PAN2 nuclease in vitro. The nucleotide-binding site is juxtaposed to the RNase active site of PAN2 in the complex and may actually bind nucleosides of a poly(A) RNA rather than ATP, feeding the poly(A)-tail to the active site of the deadenylase and thus increasing the efficiency with which this distributive enzyme degrades oligo(A) RNAs.</text>
</comment>
<comment type="function">
    <text evidence="8">Regulatory subunit of the poly(A)-nuclease (PAN) deadenylation complex, one of two cytoplasmic mRNA deadenylases involved in mRNA turnover. PAN specifically shortens poly(A) tails of RNA and the activity is stimulated by poly(A)-binding protein PAB1. PAN deadenylation is followed by rapid degradation of the shortened mRNA tails by the CCR4-NOT complex. Deadenylated mRNAs are then degraded by two alternative mechanisms, namely exosome-mediated 3'-5' exonucleolytic degradation, or deadenlyation-dependent mRNA decaping and subsequent 5'-3' exonucleolytic degradation by XRN1. May also be involved in post-transcriptional maturation of mRNA poly(A) tails. PAN3 acts as a positive regulator for PAN activity, recruiting the catalytic subunit PAN2 to mRNA via its interaction with RNA and with PAB1.</text>
</comment>
<evidence type="ECO:0000256" key="6">
    <source>
        <dbReference type="ARBA" id="ARBA00022840"/>
    </source>
</evidence>
<keyword evidence="3 8" id="KW-0507">mRNA processing</keyword>
<dbReference type="Gene3D" id="1.10.287.3700">
    <property type="match status" value="1"/>
</dbReference>
<feature type="compositionally biased region" description="Polar residues" evidence="9">
    <location>
        <begin position="81"/>
        <end position="115"/>
    </location>
</feature>
<keyword evidence="12" id="KW-1185">Reference proteome</keyword>
<keyword evidence="5" id="KW-0862">Zinc</keyword>
<accession>A0AAN9USI7</accession>
<comment type="caution">
    <text evidence="11">The sequence shown here is derived from an EMBL/GenBank/DDBJ whole genome shotgun (WGS) entry which is preliminary data.</text>
</comment>
<feature type="domain" description="Pan3 C-terminal knob" evidence="10">
    <location>
        <begin position="501"/>
        <end position="636"/>
    </location>
</feature>
<dbReference type="InterPro" id="IPR030844">
    <property type="entry name" value="PAN3"/>
</dbReference>
<comment type="domain">
    <text evidence="8">The pseudokinase domain, the coiled-coil (CC), and C-terminal knob domain (CK) form a structural unit (PKC) that forms an extensive high-affinity interaction surface for PAN2.</text>
</comment>
<dbReference type="GO" id="GO:0008270">
    <property type="term" value="F:zinc ion binding"/>
    <property type="evidence" value="ECO:0007669"/>
    <property type="project" value="UniProtKB-KW"/>
</dbReference>
<proteinExistence type="inferred from homology"/>
<comment type="subunit">
    <text evidence="8">Homodimer. Forms a heterotrimer with a catalytic subunit PAN2 to form the poly(A)-nuclease (PAN) deadenylation complex. Interacts (via PAM-2 motif) with poly(A)-binding protein PAB1 (via PABC domain), conferring substrate specificity of the enzyme complex.</text>
</comment>
<reference evidence="11 12" key="1">
    <citation type="submission" date="2024-02" db="EMBL/GenBank/DDBJ databases">
        <title>De novo assembly and annotation of 12 fungi associated with fruit tree decline syndrome in Ontario, Canada.</title>
        <authorList>
            <person name="Sulman M."/>
            <person name="Ellouze W."/>
            <person name="Ilyukhin E."/>
        </authorList>
    </citation>
    <scope>NUCLEOTIDE SEQUENCE [LARGE SCALE GENOMIC DNA]</scope>
    <source>
        <strain evidence="11 12">M11/M66-122</strain>
    </source>
</reference>
<evidence type="ECO:0000256" key="9">
    <source>
        <dbReference type="SAM" id="MobiDB-lite"/>
    </source>
</evidence>
<protein>
    <recommendedName>
        <fullName evidence="8">PAN2-PAN3 deadenylation complex subunit PAN3</fullName>
    </recommendedName>
    <alternativeName>
        <fullName evidence="8">PAB1P-dependent poly(A)-specific ribonuclease</fullName>
    </alternativeName>
    <alternativeName>
        <fullName evidence="8">Poly(A)-nuclease deadenylation complex subunit 3</fullName>
        <shortName evidence="8">PAN deadenylation complex subunit 3</shortName>
    </alternativeName>
</protein>
<keyword evidence="2 8" id="KW-0963">Cytoplasm</keyword>
<keyword evidence="6 8" id="KW-0067">ATP-binding</keyword>
<dbReference type="GO" id="GO:0008143">
    <property type="term" value="F:poly(A) binding"/>
    <property type="evidence" value="ECO:0007669"/>
    <property type="project" value="TreeGrafter"/>
</dbReference>
<evidence type="ECO:0000313" key="11">
    <source>
        <dbReference type="EMBL" id="KAK7754599.1"/>
    </source>
</evidence>
<dbReference type="GO" id="GO:0031251">
    <property type="term" value="C:PAN complex"/>
    <property type="evidence" value="ECO:0007669"/>
    <property type="project" value="UniProtKB-UniRule"/>
</dbReference>
<evidence type="ECO:0000313" key="12">
    <source>
        <dbReference type="Proteomes" id="UP001320420"/>
    </source>
</evidence>
<dbReference type="EMBL" id="JAKJXP020000019">
    <property type="protein sequence ID" value="KAK7754599.1"/>
    <property type="molecule type" value="Genomic_DNA"/>
</dbReference>
<dbReference type="Pfam" id="PF18101">
    <property type="entry name" value="Pan3_CK"/>
    <property type="match status" value="1"/>
</dbReference>
<dbReference type="Gene3D" id="1.20.5.5160">
    <property type="match status" value="1"/>
</dbReference>
<feature type="region of interest" description="Disordered" evidence="9">
    <location>
        <begin position="81"/>
        <end position="129"/>
    </location>
</feature>
<evidence type="ECO:0000256" key="1">
    <source>
        <dbReference type="ARBA" id="ARBA00004496"/>
    </source>
</evidence>
<comment type="subcellular location">
    <subcellularLocation>
        <location evidence="1 8">Cytoplasm</location>
    </subcellularLocation>
</comment>
<feature type="region of interest" description="Knob domain" evidence="8">
    <location>
        <begin position="547"/>
        <end position="651"/>
    </location>
</feature>
<evidence type="ECO:0000256" key="4">
    <source>
        <dbReference type="ARBA" id="ARBA00022741"/>
    </source>
</evidence>
<feature type="region of interest" description="Disordered" evidence="9">
    <location>
        <begin position="1"/>
        <end position="44"/>
    </location>
</feature>
<dbReference type="PANTHER" id="PTHR12272">
    <property type="entry name" value="DEADENYLATION COMPLEX SUBUNIT PAN3"/>
    <property type="match status" value="1"/>
</dbReference>
<evidence type="ECO:0000256" key="8">
    <source>
        <dbReference type="HAMAP-Rule" id="MF_03181"/>
    </source>
</evidence>
<keyword evidence="5" id="KW-0863">Zinc-finger</keyword>
<dbReference type="HAMAP" id="MF_03181">
    <property type="entry name" value="PAN3"/>
    <property type="match status" value="1"/>
</dbReference>
<keyword evidence="7 8" id="KW-0175">Coiled coil</keyword>
<dbReference type="GO" id="GO:0000932">
    <property type="term" value="C:P-body"/>
    <property type="evidence" value="ECO:0007669"/>
    <property type="project" value="TreeGrafter"/>
</dbReference>
<comment type="caution">
    <text evidence="8">Lacks conserved residue(s) required for the propagation of feature annotation.</text>
</comment>
<feature type="binding site" evidence="8">
    <location>
        <begin position="399"/>
        <end position="400"/>
    </location>
    <ligand>
        <name>ATP</name>
        <dbReference type="ChEBI" id="CHEBI:30616"/>
    </ligand>
</feature>
<comment type="similarity">
    <text evidence="8">Belongs to the protein kinase superfamily. PAN3 family.</text>
</comment>
<keyword evidence="4 8" id="KW-0547">Nucleotide-binding</keyword>
<sequence length="651" mass="71275">MASNGDSSVPGVIPPPGELDLPEGPDPLCSRAASEPVDAPGPKSLSITLGSIDYIVSPRGISPHPMKSSQGIRTEYANQHLGGSSKKSLNVDSPSFTPAQLPSGKKSTFSTNATPFTPRGAASSANPVLPQDTSASLFKTGQFSDFTPQNYDLNTGSNANGSTDTSSLGYDPFTMSGVGHSLPATAFNPYAEDHTNLAAGAAPYYAAQTAYTTPLQPLNYHLYNPVTPSRENLQPFQRHVQGFFIPDSVREELTKKSEAARQVLPNSQLPSPSHYHTLVPIDNRVRPASGFFGFISYRLTNEDAFLKIIGAWRKISHPSIVTLVEAFTTRDFNDSSLVFAHHYHPLSQTLSDYHFSSDRFSRRVSSVPEKVLWSYLVQIAGALKVIHNAKLAARCIDATKVILTDKNRVRLSACAVLDVLHLEARRPIDDLQQEDFLHLGKLILGIATNTLPRNIQDVWASLDQLGRVYSPELKDRVSWLLSPSPQTPNPGLNAQPKTAEQLLFDLAQHTADVLDASLNLQDETTAYLGRELENGRLFRLAAKLGVINERPEFDGDPNWSETGERYTLKLFRDYVFHQVDAAGNPVVDLGHIVSCLNKLDVGVDEKVYLTSRDNQTAFIVTYKELKKQAQTAFGDLLKGSSSSKQQSGRGY</sequence>
<gene>
    <name evidence="11" type="primary">PAN3_2</name>
    <name evidence="8" type="synonym">PAN3</name>
    <name evidence="11" type="ORF">SLS62_003382</name>
</gene>
<name>A0AAN9USI7_9PEZI</name>
<evidence type="ECO:0000259" key="10">
    <source>
        <dbReference type="Pfam" id="PF18101"/>
    </source>
</evidence>
<evidence type="ECO:0000256" key="7">
    <source>
        <dbReference type="ARBA" id="ARBA00023054"/>
    </source>
</evidence>
<dbReference type="InterPro" id="IPR041332">
    <property type="entry name" value="Pan3_CK"/>
</dbReference>
<dbReference type="GO" id="GO:0006397">
    <property type="term" value="P:mRNA processing"/>
    <property type="evidence" value="ECO:0007669"/>
    <property type="project" value="UniProtKB-KW"/>
</dbReference>
<keyword evidence="5" id="KW-0479">Metal-binding</keyword>
<dbReference type="GO" id="GO:0005524">
    <property type="term" value="F:ATP binding"/>
    <property type="evidence" value="ECO:0007669"/>
    <property type="project" value="UniProtKB-UniRule"/>
</dbReference>
<dbReference type="InterPro" id="IPR011009">
    <property type="entry name" value="Kinase-like_dom_sf"/>
</dbReference>
<dbReference type="SUPFAM" id="SSF56112">
    <property type="entry name" value="Protein kinase-like (PK-like)"/>
    <property type="match status" value="1"/>
</dbReference>
<organism evidence="11 12">
    <name type="scientific">Diatrype stigma</name>
    <dbReference type="NCBI Taxonomy" id="117547"/>
    <lineage>
        <taxon>Eukaryota</taxon>
        <taxon>Fungi</taxon>
        <taxon>Dikarya</taxon>
        <taxon>Ascomycota</taxon>
        <taxon>Pezizomycotina</taxon>
        <taxon>Sordariomycetes</taxon>
        <taxon>Xylariomycetidae</taxon>
        <taxon>Xylariales</taxon>
        <taxon>Diatrypaceae</taxon>
        <taxon>Diatrype</taxon>
    </lineage>
</organism>
<dbReference type="GO" id="GO:0000289">
    <property type="term" value="P:nuclear-transcribed mRNA poly(A) tail shortening"/>
    <property type="evidence" value="ECO:0007669"/>
    <property type="project" value="UniProtKB-UniRule"/>
</dbReference>
<evidence type="ECO:0000256" key="5">
    <source>
        <dbReference type="ARBA" id="ARBA00022771"/>
    </source>
</evidence>
<dbReference type="Gene3D" id="1.10.510.10">
    <property type="entry name" value="Transferase(Phosphotransferase) domain 1"/>
    <property type="match status" value="1"/>
</dbReference>
<comment type="domain">
    <text evidence="8">The N-terminal zinc finger binds to poly(A) RNA.</text>
</comment>
<dbReference type="Proteomes" id="UP001320420">
    <property type="component" value="Unassembled WGS sequence"/>
</dbReference>
<dbReference type="PANTHER" id="PTHR12272:SF11">
    <property type="entry name" value="PAN2-PAN3 DEADENYLATION COMPLEX SUBUNIT PAN3"/>
    <property type="match status" value="1"/>
</dbReference>
<dbReference type="AlphaFoldDB" id="A0AAN9USI7"/>
<evidence type="ECO:0000256" key="2">
    <source>
        <dbReference type="ARBA" id="ARBA00022490"/>
    </source>
</evidence>